<gene>
    <name evidence="8" type="ORF">S03H2_60671</name>
</gene>
<dbReference type="GO" id="GO:0043531">
    <property type="term" value="F:ADP binding"/>
    <property type="evidence" value="ECO:0007669"/>
    <property type="project" value="TreeGrafter"/>
</dbReference>
<feature type="non-terminal residue" evidence="8">
    <location>
        <position position="134"/>
    </location>
</feature>
<dbReference type="GO" id="GO:0004618">
    <property type="term" value="F:phosphoglycerate kinase activity"/>
    <property type="evidence" value="ECO:0007669"/>
    <property type="project" value="UniProtKB-EC"/>
</dbReference>
<protein>
    <recommendedName>
        <fullName evidence="2">phosphoglycerate kinase</fullName>
        <ecNumber evidence="2">2.7.2.3</ecNumber>
    </recommendedName>
</protein>
<dbReference type="GO" id="GO:0005524">
    <property type="term" value="F:ATP binding"/>
    <property type="evidence" value="ECO:0007669"/>
    <property type="project" value="UniProtKB-KW"/>
</dbReference>
<dbReference type="Gene3D" id="3.40.50.1260">
    <property type="entry name" value="Phosphoglycerate kinase, N-terminal domain"/>
    <property type="match status" value="1"/>
</dbReference>
<dbReference type="AlphaFoldDB" id="X1JHJ3"/>
<dbReference type="PROSITE" id="PS00111">
    <property type="entry name" value="PGLYCERATE_KINASE"/>
    <property type="match status" value="1"/>
</dbReference>
<keyword evidence="6" id="KW-0067">ATP-binding</keyword>
<dbReference type="Pfam" id="PF00162">
    <property type="entry name" value="PGK"/>
    <property type="match status" value="1"/>
</dbReference>
<reference evidence="8" key="1">
    <citation type="journal article" date="2014" name="Front. Microbiol.">
        <title>High frequency of phylogenetically diverse reductive dehalogenase-homologous genes in deep subseafloor sedimentary metagenomes.</title>
        <authorList>
            <person name="Kawai M."/>
            <person name="Futagami T."/>
            <person name="Toyoda A."/>
            <person name="Takaki Y."/>
            <person name="Nishi S."/>
            <person name="Hori S."/>
            <person name="Arai W."/>
            <person name="Tsubouchi T."/>
            <person name="Morono Y."/>
            <person name="Uchiyama I."/>
            <person name="Ito T."/>
            <person name="Fujiyama A."/>
            <person name="Inagaki F."/>
            <person name="Takami H."/>
        </authorList>
    </citation>
    <scope>NUCLEOTIDE SEQUENCE</scope>
    <source>
        <strain evidence="8">Expedition CK06-06</strain>
    </source>
</reference>
<evidence type="ECO:0000256" key="3">
    <source>
        <dbReference type="ARBA" id="ARBA00022679"/>
    </source>
</evidence>
<keyword evidence="7" id="KW-0324">Glycolysis</keyword>
<keyword evidence="5" id="KW-0418">Kinase</keyword>
<evidence type="ECO:0000256" key="6">
    <source>
        <dbReference type="ARBA" id="ARBA00022840"/>
    </source>
</evidence>
<evidence type="ECO:0000256" key="1">
    <source>
        <dbReference type="ARBA" id="ARBA00000642"/>
    </source>
</evidence>
<evidence type="ECO:0000256" key="4">
    <source>
        <dbReference type="ARBA" id="ARBA00022741"/>
    </source>
</evidence>
<dbReference type="InterPro" id="IPR001576">
    <property type="entry name" value="Phosphoglycerate_kinase"/>
</dbReference>
<dbReference type="InterPro" id="IPR015824">
    <property type="entry name" value="Phosphoglycerate_kinase_N"/>
</dbReference>
<dbReference type="PANTHER" id="PTHR11406">
    <property type="entry name" value="PHOSPHOGLYCERATE KINASE"/>
    <property type="match status" value="1"/>
</dbReference>
<evidence type="ECO:0000256" key="2">
    <source>
        <dbReference type="ARBA" id="ARBA00013061"/>
    </source>
</evidence>
<dbReference type="InterPro" id="IPR036043">
    <property type="entry name" value="Phosphoglycerate_kinase_sf"/>
</dbReference>
<comment type="caution">
    <text evidence="8">The sequence shown here is derived from an EMBL/GenBank/DDBJ whole genome shotgun (WGS) entry which is preliminary data.</text>
</comment>
<evidence type="ECO:0000256" key="7">
    <source>
        <dbReference type="ARBA" id="ARBA00023152"/>
    </source>
</evidence>
<dbReference type="InterPro" id="IPR015911">
    <property type="entry name" value="Phosphoglycerate_kinase_CS"/>
</dbReference>
<comment type="catalytic activity">
    <reaction evidence="1">
        <text>(2R)-3-phosphoglycerate + ATP = (2R)-3-phospho-glyceroyl phosphate + ADP</text>
        <dbReference type="Rhea" id="RHEA:14801"/>
        <dbReference type="ChEBI" id="CHEBI:30616"/>
        <dbReference type="ChEBI" id="CHEBI:57604"/>
        <dbReference type="ChEBI" id="CHEBI:58272"/>
        <dbReference type="ChEBI" id="CHEBI:456216"/>
        <dbReference type="EC" id="2.7.2.3"/>
    </reaction>
</comment>
<dbReference type="GO" id="GO:0006094">
    <property type="term" value="P:gluconeogenesis"/>
    <property type="evidence" value="ECO:0007669"/>
    <property type="project" value="TreeGrafter"/>
</dbReference>
<dbReference type="EMBL" id="BARU01039117">
    <property type="protein sequence ID" value="GAH77809.1"/>
    <property type="molecule type" value="Genomic_DNA"/>
</dbReference>
<sequence>MNKSSVRDIEVEGKRVLLRVDFNVPLDEMGEITDDSRIQATLPTIKYLIDRGARVILCSHLGRPDGKVIEKLRLATVGKRLSQILGQTVAITPDCIGPDVEKAVEELSNGEVLLLENVRFHPEEEGNDASFAQA</sequence>
<dbReference type="PANTHER" id="PTHR11406:SF23">
    <property type="entry name" value="PHOSPHOGLYCERATE KINASE 1, CHLOROPLASTIC-RELATED"/>
    <property type="match status" value="1"/>
</dbReference>
<dbReference type="SUPFAM" id="SSF53748">
    <property type="entry name" value="Phosphoglycerate kinase"/>
    <property type="match status" value="1"/>
</dbReference>
<keyword evidence="4" id="KW-0547">Nucleotide-binding</keyword>
<proteinExistence type="predicted"/>
<keyword evidence="3" id="KW-0808">Transferase</keyword>
<evidence type="ECO:0000256" key="5">
    <source>
        <dbReference type="ARBA" id="ARBA00022777"/>
    </source>
</evidence>
<accession>X1JHJ3</accession>
<evidence type="ECO:0000313" key="8">
    <source>
        <dbReference type="EMBL" id="GAH77809.1"/>
    </source>
</evidence>
<dbReference type="FunFam" id="3.40.50.1260:FF:000005">
    <property type="entry name" value="Phosphoglycerate kinase"/>
    <property type="match status" value="1"/>
</dbReference>
<name>X1JHJ3_9ZZZZ</name>
<dbReference type="EC" id="2.7.2.3" evidence="2"/>
<organism evidence="8">
    <name type="scientific">marine sediment metagenome</name>
    <dbReference type="NCBI Taxonomy" id="412755"/>
    <lineage>
        <taxon>unclassified sequences</taxon>
        <taxon>metagenomes</taxon>
        <taxon>ecological metagenomes</taxon>
    </lineage>
</organism>
<dbReference type="GO" id="GO:0006096">
    <property type="term" value="P:glycolytic process"/>
    <property type="evidence" value="ECO:0007669"/>
    <property type="project" value="UniProtKB-KW"/>
</dbReference>
<dbReference type="GO" id="GO:0005829">
    <property type="term" value="C:cytosol"/>
    <property type="evidence" value="ECO:0007669"/>
    <property type="project" value="TreeGrafter"/>
</dbReference>
<dbReference type="PRINTS" id="PR00477">
    <property type="entry name" value="PHGLYCKINASE"/>
</dbReference>